<dbReference type="SUPFAM" id="SSF103025">
    <property type="entry name" value="Folate-binding domain"/>
    <property type="match status" value="1"/>
</dbReference>
<accession>A0A238JHX8</accession>
<dbReference type="OrthoDB" id="7350722at2"/>
<feature type="domain" description="GCVT N-terminal" evidence="1">
    <location>
        <begin position="93"/>
        <end position="175"/>
    </location>
</feature>
<dbReference type="Proteomes" id="UP000225972">
    <property type="component" value="Unassembled WGS sequence"/>
</dbReference>
<dbReference type="AlphaFoldDB" id="A0A238JHX8"/>
<name>A0A238JHX8_9RHOB</name>
<sequence>MVELKAKSALGGQSAVQIGAVRLQEVEGSKLSAIAPFAGVDAKLSEAMELAYGFGFPEPGQVLQKGQARCVWFGHRQALLIAATPDETLAELALITDQSDAWCSVSAVGAAAEDVLARLCPVDLHLRAFPVGHTARCPLGHINVSLTRVAADGFEIMAFRSMAASLWHEVTAAAELVAARAALP</sequence>
<dbReference type="Gene3D" id="3.30.70.1520">
    <property type="entry name" value="Heterotetrameric sarcosine oxidase"/>
    <property type="match status" value="1"/>
</dbReference>
<organism evidence="2 3">
    <name type="scientific">Pelagimonas phthalicica</name>
    <dbReference type="NCBI Taxonomy" id="1037362"/>
    <lineage>
        <taxon>Bacteria</taxon>
        <taxon>Pseudomonadati</taxon>
        <taxon>Pseudomonadota</taxon>
        <taxon>Alphaproteobacteria</taxon>
        <taxon>Rhodobacterales</taxon>
        <taxon>Roseobacteraceae</taxon>
        <taxon>Pelagimonas</taxon>
    </lineage>
</organism>
<gene>
    <name evidence="2" type="ORF">TRP8649_04421</name>
</gene>
<evidence type="ECO:0000313" key="3">
    <source>
        <dbReference type="Proteomes" id="UP000225972"/>
    </source>
</evidence>
<evidence type="ECO:0000313" key="2">
    <source>
        <dbReference type="EMBL" id="SMX30278.1"/>
    </source>
</evidence>
<proteinExistence type="predicted"/>
<dbReference type="Gene3D" id="3.30.1360.120">
    <property type="entry name" value="Probable tRNA modification gtpase trme, domain 1"/>
    <property type="match status" value="1"/>
</dbReference>
<dbReference type="InterPro" id="IPR027266">
    <property type="entry name" value="TrmE/GcvT-like"/>
</dbReference>
<dbReference type="EMBL" id="FXXP01000003">
    <property type="protein sequence ID" value="SMX30278.1"/>
    <property type="molecule type" value="Genomic_DNA"/>
</dbReference>
<dbReference type="InterPro" id="IPR006222">
    <property type="entry name" value="GCVT_N"/>
</dbReference>
<dbReference type="RefSeq" id="WP_133840859.1">
    <property type="nucleotide sequence ID" value="NZ_FXXP01000003.1"/>
</dbReference>
<protein>
    <submittedName>
        <fullName evidence="2">Sarcosine oxidase, gamma subunit family</fullName>
    </submittedName>
</protein>
<keyword evidence="3" id="KW-1185">Reference proteome</keyword>
<reference evidence="3" key="1">
    <citation type="submission" date="2017-05" db="EMBL/GenBank/DDBJ databases">
        <authorList>
            <person name="Rodrigo-Torres L."/>
            <person name="Arahal R. D."/>
            <person name="Lucena T."/>
        </authorList>
    </citation>
    <scope>NUCLEOTIDE SEQUENCE [LARGE SCALE GENOMIC DNA]</scope>
    <source>
        <strain evidence="3">CECT 8649</strain>
    </source>
</reference>
<dbReference type="Pfam" id="PF01571">
    <property type="entry name" value="GCV_T"/>
    <property type="match status" value="1"/>
</dbReference>
<evidence type="ECO:0000259" key="1">
    <source>
        <dbReference type="Pfam" id="PF01571"/>
    </source>
</evidence>